<keyword evidence="5 7" id="KW-0472">Membrane</keyword>
<dbReference type="InterPro" id="IPR003392">
    <property type="entry name" value="PTHD_SSD"/>
</dbReference>
<dbReference type="AlphaFoldDB" id="A0A914V990"/>
<dbReference type="SUPFAM" id="SSF82866">
    <property type="entry name" value="Multidrug efflux transporter AcrB transmembrane domain"/>
    <property type="match status" value="2"/>
</dbReference>
<dbReference type="GO" id="GO:0006897">
    <property type="term" value="P:endocytosis"/>
    <property type="evidence" value="ECO:0007669"/>
    <property type="project" value="TreeGrafter"/>
</dbReference>
<evidence type="ECO:0000259" key="8">
    <source>
        <dbReference type="PROSITE" id="PS50156"/>
    </source>
</evidence>
<feature type="transmembrane region" description="Helical" evidence="7">
    <location>
        <begin position="264"/>
        <end position="285"/>
    </location>
</feature>
<organism evidence="9 10">
    <name type="scientific">Plectus sambesii</name>
    <dbReference type="NCBI Taxonomy" id="2011161"/>
    <lineage>
        <taxon>Eukaryota</taxon>
        <taxon>Metazoa</taxon>
        <taxon>Ecdysozoa</taxon>
        <taxon>Nematoda</taxon>
        <taxon>Chromadorea</taxon>
        <taxon>Plectida</taxon>
        <taxon>Plectina</taxon>
        <taxon>Plectoidea</taxon>
        <taxon>Plectidae</taxon>
        <taxon>Plectus</taxon>
    </lineage>
</organism>
<reference evidence="10" key="1">
    <citation type="submission" date="2022-11" db="UniProtKB">
        <authorList>
            <consortium name="WormBaseParasite"/>
        </authorList>
    </citation>
    <scope>IDENTIFICATION</scope>
</reference>
<dbReference type="PANTHER" id="PTHR10796:SF103">
    <property type="entry name" value="SSD DOMAIN-CONTAINING PROTEIN"/>
    <property type="match status" value="1"/>
</dbReference>
<feature type="transmembrane region" description="Helical" evidence="7">
    <location>
        <begin position="395"/>
        <end position="418"/>
    </location>
</feature>
<feature type="domain" description="SSD" evidence="8">
    <location>
        <begin position="293"/>
        <end position="418"/>
    </location>
</feature>
<feature type="transmembrane region" description="Helical" evidence="7">
    <location>
        <begin position="788"/>
        <end position="809"/>
    </location>
</feature>
<evidence type="ECO:0000256" key="4">
    <source>
        <dbReference type="ARBA" id="ARBA00022989"/>
    </source>
</evidence>
<evidence type="ECO:0000256" key="7">
    <source>
        <dbReference type="SAM" id="Phobius"/>
    </source>
</evidence>
<feature type="transmembrane region" description="Helical" evidence="7">
    <location>
        <begin position="23"/>
        <end position="42"/>
    </location>
</feature>
<evidence type="ECO:0000256" key="5">
    <source>
        <dbReference type="ARBA" id="ARBA00023136"/>
    </source>
</evidence>
<feature type="transmembrane region" description="Helical" evidence="7">
    <location>
        <begin position="745"/>
        <end position="768"/>
    </location>
</feature>
<dbReference type="GO" id="GO:0005886">
    <property type="term" value="C:plasma membrane"/>
    <property type="evidence" value="ECO:0007669"/>
    <property type="project" value="TreeGrafter"/>
</dbReference>
<dbReference type="PROSITE" id="PS50156">
    <property type="entry name" value="SSD"/>
    <property type="match status" value="1"/>
</dbReference>
<feature type="transmembrane region" description="Helical" evidence="7">
    <location>
        <begin position="321"/>
        <end position="344"/>
    </location>
</feature>
<name>A0A914V990_9BILA</name>
<feature type="transmembrane region" description="Helical" evidence="7">
    <location>
        <begin position="364"/>
        <end position="383"/>
    </location>
</feature>
<evidence type="ECO:0000313" key="10">
    <source>
        <dbReference type="WBParaSite" id="PSAMB.scaffold16size125047.g690.t1"/>
    </source>
</evidence>
<dbReference type="GO" id="GO:0030659">
    <property type="term" value="C:cytoplasmic vesicle membrane"/>
    <property type="evidence" value="ECO:0007669"/>
    <property type="project" value="TreeGrafter"/>
</dbReference>
<keyword evidence="3 7" id="KW-0812">Transmembrane</keyword>
<dbReference type="Pfam" id="PF02460">
    <property type="entry name" value="Patched"/>
    <property type="match status" value="1"/>
</dbReference>
<dbReference type="Gene3D" id="1.20.1640.10">
    <property type="entry name" value="Multidrug efflux transporter AcrB transmembrane domain"/>
    <property type="match status" value="2"/>
</dbReference>
<dbReference type="GO" id="GO:0018996">
    <property type="term" value="P:molting cycle, collagen and cuticulin-based cuticle"/>
    <property type="evidence" value="ECO:0007669"/>
    <property type="project" value="TreeGrafter"/>
</dbReference>
<comment type="similarity">
    <text evidence="2">Belongs to the patched family.</text>
</comment>
<feature type="transmembrane region" description="Helical" evidence="7">
    <location>
        <begin position="480"/>
        <end position="500"/>
    </location>
</feature>
<proteinExistence type="inferred from homology"/>
<evidence type="ECO:0000313" key="9">
    <source>
        <dbReference type="Proteomes" id="UP000887566"/>
    </source>
</evidence>
<dbReference type="Proteomes" id="UP000887566">
    <property type="component" value="Unplaced"/>
</dbReference>
<feature type="transmembrane region" description="Helical" evidence="7">
    <location>
        <begin position="715"/>
        <end position="738"/>
    </location>
</feature>
<keyword evidence="4 7" id="KW-1133">Transmembrane helix</keyword>
<sequence length="869" mass="98636">MLLEWLDYVLGAYASLLARNRKFFLVFSIVGFILMSSGWLRFKHDSDIRTLFTPASSPIKYNTVKVAEYFNLNTAEIKYLIMFAKKTPDAQTADGNVLDIENAKNIRDTMIFVEKELVVEHEGVEYRYLNNMARYDVPSYQITRIISGLMVTIAANETGAHQRAVNMHYPMGELVGQPFFLPFTFGGVTIDHETKELTGAKSMVLYFIPNQKNSTMMAVSDKFEEKLKNYAVNMSAHPYMEMSVYTYKSMLDEVKKNSVYTLRYIPWAFFATMSFVVFACSSWTLSTSLHFHAMIALISVGMSCIASMGLLFHLGIAYNDLISFVSVLAMAIGVDNSFVILDGWRRHLHIKDQEERLKAMMREAGASIVFTSMTDCIAFAIGVTMDVPAIRSFCLFAAMAIGCDFLFQHTFFPAAMLYCDILKEHSNKVIFKIARNRLRKQTMNSEAARSFFDDANSVKHERSWVAKFCFTIASNKLGQIGVTLLIFVLTAISLVGAARLKPDSSLTKTMVDDSPLYEHAVKYETFFWSEGTLFTFVVNAPDFTDSKSLARFEEFIAKLESVKKAVGRASTQLWVRDFVDYAYEWDLQPNDMNQEVLTFLKGRQDVTEHMKFRKVFDIKTNQTIEVPARFHFVTAYYGSPDWNERGDIVASVINLTQEYSEWDAIFFHEMIECVDLMNYTRYNLKQSLGQSMIAIILLMSVLFFSSLSVDQLFPVVWVVASFIAINVMVVGFLSFWFVDMDIVAMICMLISVGFSVDYTVHMAVAYARQPIVPGISSKHRVRVALDEVARPILNSGISTLVATCLVALVQSYMMRTFFKSILLVVGFGQLQSLLVLPACFILLDDRGSKVLELRRIRNKAQKAYAHALA</sequence>
<evidence type="ECO:0000256" key="2">
    <source>
        <dbReference type="ARBA" id="ARBA00005585"/>
    </source>
</evidence>
<feature type="transmembrane region" description="Helical" evidence="7">
    <location>
        <begin position="291"/>
        <end position="314"/>
    </location>
</feature>
<dbReference type="WBParaSite" id="PSAMB.scaffold16size125047.g690.t1">
    <property type="protein sequence ID" value="PSAMB.scaffold16size125047.g690.t1"/>
    <property type="gene ID" value="PSAMB.scaffold16size125047.g690"/>
</dbReference>
<dbReference type="InterPro" id="IPR051697">
    <property type="entry name" value="Patched_domain-protein"/>
</dbReference>
<feature type="transmembrane region" description="Helical" evidence="7">
    <location>
        <begin position="821"/>
        <end position="843"/>
    </location>
</feature>
<dbReference type="PANTHER" id="PTHR10796">
    <property type="entry name" value="PATCHED-RELATED"/>
    <property type="match status" value="1"/>
</dbReference>
<evidence type="ECO:0000256" key="3">
    <source>
        <dbReference type="ARBA" id="ARBA00022692"/>
    </source>
</evidence>
<protein>
    <submittedName>
        <fullName evidence="10">SSD domain-containing protein</fullName>
    </submittedName>
</protein>
<keyword evidence="9" id="KW-1185">Reference proteome</keyword>
<dbReference type="InterPro" id="IPR000731">
    <property type="entry name" value="SSD"/>
</dbReference>
<evidence type="ECO:0000256" key="6">
    <source>
        <dbReference type="ARBA" id="ARBA00023180"/>
    </source>
</evidence>
<accession>A0A914V990</accession>
<evidence type="ECO:0000256" key="1">
    <source>
        <dbReference type="ARBA" id="ARBA00004141"/>
    </source>
</evidence>
<comment type="subcellular location">
    <subcellularLocation>
        <location evidence="1">Membrane</location>
        <topology evidence="1">Multi-pass membrane protein</topology>
    </subcellularLocation>
</comment>
<feature type="transmembrane region" description="Helical" evidence="7">
    <location>
        <begin position="691"/>
        <end position="709"/>
    </location>
</feature>
<keyword evidence="6" id="KW-0325">Glycoprotein</keyword>